<comment type="cofactor">
    <cofactor evidence="1">
        <name>Mg(2+)</name>
        <dbReference type="ChEBI" id="CHEBI:18420"/>
    </cofactor>
</comment>
<evidence type="ECO:0000256" key="2">
    <source>
        <dbReference type="ARBA" id="ARBA00022723"/>
    </source>
</evidence>
<dbReference type="SFLD" id="SFLDG00179">
    <property type="entry name" value="mandelate_racemase"/>
    <property type="match status" value="1"/>
</dbReference>
<dbReference type="PANTHER" id="PTHR13794">
    <property type="entry name" value="ENOLASE SUPERFAMILY, MANDELATE RACEMASE"/>
    <property type="match status" value="1"/>
</dbReference>
<dbReference type="InterPro" id="IPR029065">
    <property type="entry name" value="Enolase_C-like"/>
</dbReference>
<evidence type="ECO:0000313" key="5">
    <source>
        <dbReference type="EMBL" id="GAA1136130.1"/>
    </source>
</evidence>
<dbReference type="Gene3D" id="3.20.20.120">
    <property type="entry name" value="Enolase-like C-terminal domain"/>
    <property type="match status" value="1"/>
</dbReference>
<dbReference type="SFLD" id="SFLDS00001">
    <property type="entry name" value="Enolase"/>
    <property type="match status" value="1"/>
</dbReference>
<accession>A0ABN1UC00</accession>
<reference evidence="5 6" key="1">
    <citation type="journal article" date="2019" name="Int. J. Syst. Evol. Microbiol.">
        <title>The Global Catalogue of Microorganisms (GCM) 10K type strain sequencing project: providing services to taxonomists for standard genome sequencing and annotation.</title>
        <authorList>
            <consortium name="The Broad Institute Genomics Platform"/>
            <consortium name="The Broad Institute Genome Sequencing Center for Infectious Disease"/>
            <person name="Wu L."/>
            <person name="Ma J."/>
        </authorList>
    </citation>
    <scope>NUCLEOTIDE SEQUENCE [LARGE SCALE GENOMIC DNA]</scope>
    <source>
        <strain evidence="5 6">JCM 11813</strain>
    </source>
</reference>
<dbReference type="InterPro" id="IPR034382">
    <property type="entry name" value="AHGA_cycloisomerase"/>
</dbReference>
<dbReference type="Pfam" id="PF13378">
    <property type="entry name" value="MR_MLE_C"/>
    <property type="match status" value="1"/>
</dbReference>
<dbReference type="InterPro" id="IPR013341">
    <property type="entry name" value="Mandelate_racemase_N_dom"/>
</dbReference>
<dbReference type="SUPFAM" id="SSF51604">
    <property type="entry name" value="Enolase C-terminal domain-like"/>
    <property type="match status" value="1"/>
</dbReference>
<dbReference type="Proteomes" id="UP001499979">
    <property type="component" value="Unassembled WGS sequence"/>
</dbReference>
<feature type="domain" description="Mandelate racemase/muconate lactonizing enzyme C-terminal" evidence="4">
    <location>
        <begin position="147"/>
        <end position="244"/>
    </location>
</feature>
<evidence type="ECO:0000256" key="3">
    <source>
        <dbReference type="ARBA" id="ARBA00022842"/>
    </source>
</evidence>
<dbReference type="InterPro" id="IPR046945">
    <property type="entry name" value="RHMD-like"/>
</dbReference>
<dbReference type="InterPro" id="IPR018110">
    <property type="entry name" value="Mandel_Rmase/mucon_lact_enz_CS"/>
</dbReference>
<name>A0ABN1UC00_9ACTN</name>
<dbReference type="PROSITE" id="PS00909">
    <property type="entry name" value="MR_MLE_2"/>
    <property type="match status" value="1"/>
</dbReference>
<proteinExistence type="predicted"/>
<dbReference type="RefSeq" id="WP_343906902.1">
    <property type="nucleotide sequence ID" value="NZ_BAAAJE010000006.1"/>
</dbReference>
<dbReference type="PANTHER" id="PTHR13794:SF58">
    <property type="entry name" value="MITOCHONDRIAL ENOLASE SUPERFAMILY MEMBER 1"/>
    <property type="match status" value="1"/>
</dbReference>
<evidence type="ECO:0000313" key="6">
    <source>
        <dbReference type="Proteomes" id="UP001499979"/>
    </source>
</evidence>
<dbReference type="SFLD" id="SFLDF00557">
    <property type="entry name" value="3_6-anhydro-alpha-L-galactonat"/>
    <property type="match status" value="1"/>
</dbReference>
<comment type="caution">
    <text evidence="5">The sequence shown here is derived from an EMBL/GenBank/DDBJ whole genome shotgun (WGS) entry which is preliminary data.</text>
</comment>
<evidence type="ECO:0000256" key="1">
    <source>
        <dbReference type="ARBA" id="ARBA00001946"/>
    </source>
</evidence>
<organism evidence="5 6">
    <name type="scientific">Nocardioides aquiterrae</name>
    <dbReference type="NCBI Taxonomy" id="203799"/>
    <lineage>
        <taxon>Bacteria</taxon>
        <taxon>Bacillati</taxon>
        <taxon>Actinomycetota</taxon>
        <taxon>Actinomycetes</taxon>
        <taxon>Propionibacteriales</taxon>
        <taxon>Nocardioidaceae</taxon>
        <taxon>Nocardioides</taxon>
    </lineage>
</organism>
<keyword evidence="2" id="KW-0479">Metal-binding</keyword>
<dbReference type="PROSITE" id="PS00908">
    <property type="entry name" value="MR_MLE_1"/>
    <property type="match status" value="1"/>
</dbReference>
<sequence>MTTIQSLQTDYFLVPLETVLSDSTHGTIPHFELVTVRVVDSDGAEGMGYTYAVNSGARAFHALIEDYLKPVVIGQDPDQVEKIWQDMWWAVHYSGRGGHATSAISAVDIALWDLRGRKAELPLWRLFGGYDPKVPVYAGGIDLDFTIPELLEQADRFQEQGYRAIKMKAGRANLREDVDRVRSMREHLGDDFPLMVDANMKWSADQAIRAARALEEFNLLWIEEPTIPDDVAGHVRVVREGRTPVATGENLHTLYEFHTLMAAGGLTYPEPDVTNCGGMTTFRKIGALAEAHNLPLTSHGAHDLTVHLLAAAPNRTYMESHGFSLDRYLAHPMEIVDGYTMAPERPGHGIELDWDALEAHRR</sequence>
<dbReference type="InterPro" id="IPR036849">
    <property type="entry name" value="Enolase-like_C_sf"/>
</dbReference>
<protein>
    <submittedName>
        <fullName evidence="5">Mandelate racemase/muconate lactonizing enzyme family protein</fullName>
    </submittedName>
</protein>
<dbReference type="InterPro" id="IPR013342">
    <property type="entry name" value="Mandelate_racemase_C"/>
</dbReference>
<evidence type="ECO:0000259" key="4">
    <source>
        <dbReference type="SMART" id="SM00922"/>
    </source>
</evidence>
<dbReference type="Gene3D" id="3.30.390.10">
    <property type="entry name" value="Enolase-like, N-terminal domain"/>
    <property type="match status" value="1"/>
</dbReference>
<dbReference type="SUPFAM" id="SSF54826">
    <property type="entry name" value="Enolase N-terminal domain-like"/>
    <property type="match status" value="1"/>
</dbReference>
<dbReference type="SMART" id="SM00922">
    <property type="entry name" value="MR_MLE"/>
    <property type="match status" value="1"/>
</dbReference>
<dbReference type="InterPro" id="IPR029017">
    <property type="entry name" value="Enolase-like_N"/>
</dbReference>
<dbReference type="CDD" id="cd03316">
    <property type="entry name" value="MR_like"/>
    <property type="match status" value="1"/>
</dbReference>
<gene>
    <name evidence="5" type="ORF">GCM10009606_15360</name>
</gene>
<dbReference type="Pfam" id="PF02746">
    <property type="entry name" value="MR_MLE_N"/>
    <property type="match status" value="1"/>
</dbReference>
<keyword evidence="6" id="KW-1185">Reference proteome</keyword>
<dbReference type="EMBL" id="BAAAJE010000006">
    <property type="protein sequence ID" value="GAA1136130.1"/>
    <property type="molecule type" value="Genomic_DNA"/>
</dbReference>
<keyword evidence="3" id="KW-0460">Magnesium</keyword>